<evidence type="ECO:0000256" key="1">
    <source>
        <dbReference type="SAM" id="MobiDB-lite"/>
    </source>
</evidence>
<comment type="caution">
    <text evidence="2">The sequence shown here is derived from an EMBL/GenBank/DDBJ whole genome shotgun (WGS) entry which is preliminary data.</text>
</comment>
<protein>
    <submittedName>
        <fullName evidence="2">Uncharacterized protein</fullName>
    </submittedName>
</protein>
<organism evidence="2 3">
    <name type="scientific">Favolaschia claudopus</name>
    <dbReference type="NCBI Taxonomy" id="2862362"/>
    <lineage>
        <taxon>Eukaryota</taxon>
        <taxon>Fungi</taxon>
        <taxon>Dikarya</taxon>
        <taxon>Basidiomycota</taxon>
        <taxon>Agaricomycotina</taxon>
        <taxon>Agaricomycetes</taxon>
        <taxon>Agaricomycetidae</taxon>
        <taxon>Agaricales</taxon>
        <taxon>Marasmiineae</taxon>
        <taxon>Mycenaceae</taxon>
        <taxon>Favolaschia</taxon>
    </lineage>
</organism>
<feature type="compositionally biased region" description="Polar residues" evidence="1">
    <location>
        <begin position="21"/>
        <end position="42"/>
    </location>
</feature>
<sequence>MKRYFTRSSARTSGLVGEHPTPQSLASEASVFANVSPTPTGRSSEDLDLAPKRMRAPAPTDPPTEQQLLRMEKDFGREMRRLADRAKENRAPVVMPHFSFQVELDGGRQPMAVPANRIVWTDAQPRVAVSNDGFALVVHVPQAIKAASADILLTELVDFVSHGFKGRLALAAGADGHTRGQRSSYRVRAGQIAGLFKLVRAWLPIGHPHDDPVPSRDMLKTGTGFAASLNLVGQLRLVSHRVNCLLEAIDPTHAQQLRDVHSAASKRYRFYDILGTKDPLYMEGRELMYNRQTPLHADKSDPKAGWAVLVVVGPFTGGDLFIPCLNLQMVYTHGTIIMLTDSHDFFSSAFSKTHRTSVYSCIPLPIAVFSILLDFWCGVFVLVRIRADLIDSLSQVLRSRLLFLRFLQILSDIRPVLRSSLTTVLSTLLDFWFSMATNNGNGTVFPNEVLEQVMEYHMVPFLKEGGVTYVQKRLDLQRVCASWAHIVRGCPPLWTCLVVEAAMSRTLLDTHYTRSGSLPLHVTLDFSDLWGRQSHLVAEHFVNTADIITDALLRAYRLTIDAEAVVDADSIFAWLSVFQNTSIDHITFGCFPGQDMSSPMPASTPIFPACRPKSLKVAHSLLTFGNFVSSEQLTMLDFGRIDSDLEISALEIITAMQSCKRLTHLRLSSIQTSDVPARSILRISPEQRKLLTLTHLSLSVDHQSLAYLVTVLDIPNLRYLQYDTNMIGVSCLTGLDRGYRNHTWNNLQQLVLKGDLHSTDLHEIMCVFPHLQLLDLQDVVADVGDLMMLLYKFSERDVELAPSLSSIHVAQPIETDVAFAILANRPARRFSPTCTLKAFTKSRSIGKGATMYKLVESGMEVTAAECVPLVDWDF</sequence>
<evidence type="ECO:0000313" key="3">
    <source>
        <dbReference type="Proteomes" id="UP001362999"/>
    </source>
</evidence>
<feature type="region of interest" description="Disordered" evidence="1">
    <location>
        <begin position="1"/>
        <end position="64"/>
    </location>
</feature>
<keyword evidence="3" id="KW-1185">Reference proteome</keyword>
<name>A0AAW0A4A2_9AGAR</name>
<reference evidence="2 3" key="1">
    <citation type="journal article" date="2024" name="J Genomics">
        <title>Draft genome sequencing and assembly of Favolaschia claudopus CIRM-BRFM 2984 isolated from oak limbs.</title>
        <authorList>
            <person name="Navarro D."/>
            <person name="Drula E."/>
            <person name="Chaduli D."/>
            <person name="Cazenave R."/>
            <person name="Ahrendt S."/>
            <person name="Wang J."/>
            <person name="Lipzen A."/>
            <person name="Daum C."/>
            <person name="Barry K."/>
            <person name="Grigoriev I.V."/>
            <person name="Favel A."/>
            <person name="Rosso M.N."/>
            <person name="Martin F."/>
        </authorList>
    </citation>
    <scope>NUCLEOTIDE SEQUENCE [LARGE SCALE GENOMIC DNA]</scope>
    <source>
        <strain evidence="2 3">CIRM-BRFM 2984</strain>
    </source>
</reference>
<dbReference type="Gene3D" id="3.60.130.30">
    <property type="match status" value="1"/>
</dbReference>
<gene>
    <name evidence="2" type="ORF">R3P38DRAFT_3217788</name>
</gene>
<dbReference type="InterPro" id="IPR032675">
    <property type="entry name" value="LRR_dom_sf"/>
</dbReference>
<dbReference type="Gene3D" id="3.80.10.10">
    <property type="entry name" value="Ribonuclease Inhibitor"/>
    <property type="match status" value="1"/>
</dbReference>
<evidence type="ECO:0000313" key="2">
    <source>
        <dbReference type="EMBL" id="KAK7001023.1"/>
    </source>
</evidence>
<dbReference type="EMBL" id="JAWWNJ010000085">
    <property type="protein sequence ID" value="KAK7001023.1"/>
    <property type="molecule type" value="Genomic_DNA"/>
</dbReference>
<feature type="compositionally biased region" description="Polar residues" evidence="1">
    <location>
        <begin position="1"/>
        <end position="12"/>
    </location>
</feature>
<dbReference type="SUPFAM" id="SSF52047">
    <property type="entry name" value="RNI-like"/>
    <property type="match status" value="1"/>
</dbReference>
<dbReference type="AlphaFoldDB" id="A0AAW0A4A2"/>
<accession>A0AAW0A4A2</accession>
<dbReference type="Proteomes" id="UP001362999">
    <property type="component" value="Unassembled WGS sequence"/>
</dbReference>
<proteinExistence type="predicted"/>